<dbReference type="InterPro" id="IPR036942">
    <property type="entry name" value="Beta-barrel_TonB_sf"/>
</dbReference>
<gene>
    <name evidence="13" type="ORF">H9Q13_15650</name>
</gene>
<dbReference type="Gene3D" id="2.170.130.10">
    <property type="entry name" value="TonB-dependent receptor, plug domain"/>
    <property type="match status" value="1"/>
</dbReference>
<comment type="caution">
    <text evidence="13">The sequence shown here is derived from an EMBL/GenBank/DDBJ whole genome shotgun (WGS) entry which is preliminary data.</text>
</comment>
<keyword evidence="4 8" id="KW-0812">Transmembrane</keyword>
<sequence>MKKILMLCLLLMSALLHQAMAQVRAITGKVTDATTNQPLPGVTVLVKGTTVGTATGGDGTYSVNVPEGGKTLVFRFIGYGTVEKAIGTATTMDVALGVDSKQLGEVVVTALGIEREKKALGYAIQEVSGESANQARETNVVNALNGKVAGVQIVNSSGAVGASSRITLRGNNSLTGDNQPLFVVDGIPISNSTNTNRGYGGVDYGNAASDINPNDIASISVLKGANAAALYGSRAANGVIIITTKSGKGTQGLGVTIDHSTTMDTPLRLPDYQNEYGQGLNGLFEYVDGAGGGTMDGVDESWGPKLDGSTKNQFFGSGPWVASPDNVKDFFETGVTHNTNVGITAGSEKANIRLSLGNIDQTGIIPNTDLRRHSVGLNAGMQLSDKLSANASVNYVQNISDNRPANGYSGDNIMQQFVWFGRQVDIEKLKNYKNADGSQYNWNYNYHNNPYWIVNENLNSNQRDRIIGNASLKYNFTDWLNLMVRGGSDFYTDDRKRVWAVGTLDYPEGSFYEQSIYRNETNFDFLLNANKDLTEDISLSASFGGNKRRNTYRMNDVLVRALAVPGIYNISNAKGNPSPSNYRSEKEVNSLYGTGTFGFKDFFFVDVTARNDWSSSLPAANNSFFYPSVSSSLVFTDAFNMNSNILSYGKVRASWAQVGNDTDPYRTAGTFFANDPWDGRPNLSYTNTLANANLKPEQTTSFEVGTDMRFLQDRAYIDLTYFDKSTTDQIVNVTRSGASGFTSQIVNIGEITNKGIELQLGGTPVRAANGFTWDVLVNYSKIQNEVVSLTEGLDAYQLGLYWGVGLEARPGEKFGSLVGTTYLRDDQGRLLIDAIGRPRRGPTEVLGSIVPDWTGGVRNSFSYKGINFNFLIDGRKGGDIFSVTHMFGRYAGVTEESLEGREEGLLIEGIGPDGNPNTVRVAAQRYNQGLYGLHEAHVFDGSFIKLREVVLGYDLPTSITSKVKLRGASINLIGRNLWLIHSNIPHVDPETAFGADIASQGFEFGALPSTKSWGVNLRLTL</sequence>
<dbReference type="InterPro" id="IPR008969">
    <property type="entry name" value="CarboxyPept-like_regulatory"/>
</dbReference>
<dbReference type="NCBIfam" id="TIGR04056">
    <property type="entry name" value="OMP_RagA_SusC"/>
    <property type="match status" value="1"/>
</dbReference>
<dbReference type="EMBL" id="JACXAJ010000009">
    <property type="protein sequence ID" value="MBD1398607.1"/>
    <property type="molecule type" value="Genomic_DNA"/>
</dbReference>
<evidence type="ECO:0000256" key="5">
    <source>
        <dbReference type="ARBA" id="ARBA00023077"/>
    </source>
</evidence>
<evidence type="ECO:0000256" key="2">
    <source>
        <dbReference type="ARBA" id="ARBA00022448"/>
    </source>
</evidence>
<keyword evidence="2 8" id="KW-0813">Transport</keyword>
<dbReference type="InterPro" id="IPR023997">
    <property type="entry name" value="TonB-dep_OMP_SusC/RagA_CS"/>
</dbReference>
<evidence type="ECO:0000259" key="11">
    <source>
        <dbReference type="Pfam" id="PF00593"/>
    </source>
</evidence>
<evidence type="ECO:0000256" key="10">
    <source>
        <dbReference type="SAM" id="SignalP"/>
    </source>
</evidence>
<dbReference type="InterPro" id="IPR039426">
    <property type="entry name" value="TonB-dep_rcpt-like"/>
</dbReference>
<evidence type="ECO:0000256" key="8">
    <source>
        <dbReference type="PROSITE-ProRule" id="PRU01360"/>
    </source>
</evidence>
<dbReference type="RefSeq" id="WP_191184737.1">
    <property type="nucleotide sequence ID" value="NZ_JACXAJ010000009.1"/>
</dbReference>
<evidence type="ECO:0000313" key="13">
    <source>
        <dbReference type="EMBL" id="MBD1398607.1"/>
    </source>
</evidence>
<dbReference type="InterPro" id="IPR000531">
    <property type="entry name" value="Beta-barrel_TonB"/>
</dbReference>
<comment type="subcellular location">
    <subcellularLocation>
        <location evidence="1 8">Cell outer membrane</location>
        <topology evidence="1 8">Multi-pass membrane protein</topology>
    </subcellularLocation>
</comment>
<dbReference type="NCBIfam" id="TIGR04057">
    <property type="entry name" value="SusC_RagA_signa"/>
    <property type="match status" value="1"/>
</dbReference>
<dbReference type="Pfam" id="PF13715">
    <property type="entry name" value="CarbopepD_reg_2"/>
    <property type="match status" value="1"/>
</dbReference>
<dbReference type="Gene3D" id="2.60.40.1120">
    <property type="entry name" value="Carboxypeptidase-like, regulatory domain"/>
    <property type="match status" value="1"/>
</dbReference>
<name>A0ABR7XK08_9BACT</name>
<evidence type="ECO:0000259" key="12">
    <source>
        <dbReference type="Pfam" id="PF07715"/>
    </source>
</evidence>
<dbReference type="SUPFAM" id="SSF56935">
    <property type="entry name" value="Porins"/>
    <property type="match status" value="1"/>
</dbReference>
<keyword evidence="6 8" id="KW-0472">Membrane</keyword>
<dbReference type="InterPro" id="IPR037066">
    <property type="entry name" value="Plug_dom_sf"/>
</dbReference>
<proteinExistence type="inferred from homology"/>
<dbReference type="Proteomes" id="UP000625551">
    <property type="component" value="Unassembled WGS sequence"/>
</dbReference>
<dbReference type="InterPro" id="IPR023996">
    <property type="entry name" value="TonB-dep_OMP_SusC/RagA"/>
</dbReference>
<accession>A0ABR7XK08</accession>
<keyword evidence="10" id="KW-0732">Signal</keyword>
<reference evidence="13 14" key="1">
    <citation type="submission" date="2020-09" db="EMBL/GenBank/DDBJ databases">
        <title>Genome sequencing and assembly of Pontibacter sp.</title>
        <authorList>
            <person name="Chhetri G."/>
        </authorList>
    </citation>
    <scope>NUCLEOTIDE SEQUENCE [LARGE SCALE GENOMIC DNA]</scope>
    <source>
        <strain evidence="13 14">JH31</strain>
    </source>
</reference>
<dbReference type="PROSITE" id="PS52016">
    <property type="entry name" value="TONB_DEPENDENT_REC_3"/>
    <property type="match status" value="1"/>
</dbReference>
<evidence type="ECO:0000256" key="4">
    <source>
        <dbReference type="ARBA" id="ARBA00022692"/>
    </source>
</evidence>
<evidence type="ECO:0000256" key="9">
    <source>
        <dbReference type="RuleBase" id="RU003357"/>
    </source>
</evidence>
<evidence type="ECO:0000256" key="3">
    <source>
        <dbReference type="ARBA" id="ARBA00022452"/>
    </source>
</evidence>
<keyword evidence="5 9" id="KW-0798">TonB box</keyword>
<evidence type="ECO:0000256" key="6">
    <source>
        <dbReference type="ARBA" id="ARBA00023136"/>
    </source>
</evidence>
<comment type="similarity">
    <text evidence="8 9">Belongs to the TonB-dependent receptor family.</text>
</comment>
<evidence type="ECO:0000256" key="1">
    <source>
        <dbReference type="ARBA" id="ARBA00004571"/>
    </source>
</evidence>
<dbReference type="InterPro" id="IPR012910">
    <property type="entry name" value="Plug_dom"/>
</dbReference>
<organism evidence="13 14">
    <name type="scientific">Pontibacter aquaedesilientis</name>
    <dbReference type="NCBI Taxonomy" id="2766980"/>
    <lineage>
        <taxon>Bacteria</taxon>
        <taxon>Pseudomonadati</taxon>
        <taxon>Bacteroidota</taxon>
        <taxon>Cytophagia</taxon>
        <taxon>Cytophagales</taxon>
        <taxon>Hymenobacteraceae</taxon>
        <taxon>Pontibacter</taxon>
    </lineage>
</organism>
<feature type="chain" id="PRO_5046775737" evidence="10">
    <location>
        <begin position="22"/>
        <end position="1021"/>
    </location>
</feature>
<dbReference type="Gene3D" id="2.40.170.20">
    <property type="entry name" value="TonB-dependent receptor, beta-barrel domain"/>
    <property type="match status" value="1"/>
</dbReference>
<dbReference type="Pfam" id="PF00593">
    <property type="entry name" value="TonB_dep_Rec_b-barrel"/>
    <property type="match status" value="1"/>
</dbReference>
<feature type="domain" description="TonB-dependent receptor plug" evidence="12">
    <location>
        <begin position="118"/>
        <end position="239"/>
    </location>
</feature>
<feature type="domain" description="TonB-dependent receptor-like beta-barrel" evidence="11">
    <location>
        <begin position="433"/>
        <end position="830"/>
    </location>
</feature>
<evidence type="ECO:0000313" key="14">
    <source>
        <dbReference type="Proteomes" id="UP000625551"/>
    </source>
</evidence>
<keyword evidence="7 8" id="KW-0998">Cell outer membrane</keyword>
<dbReference type="Pfam" id="PF07715">
    <property type="entry name" value="Plug"/>
    <property type="match status" value="1"/>
</dbReference>
<feature type="signal peptide" evidence="10">
    <location>
        <begin position="1"/>
        <end position="21"/>
    </location>
</feature>
<evidence type="ECO:0000256" key="7">
    <source>
        <dbReference type="ARBA" id="ARBA00023237"/>
    </source>
</evidence>
<keyword evidence="14" id="KW-1185">Reference proteome</keyword>
<protein>
    <submittedName>
        <fullName evidence="13">SusC/RagA family TonB-linked outer membrane protein</fullName>
    </submittedName>
</protein>
<dbReference type="SUPFAM" id="SSF49464">
    <property type="entry name" value="Carboxypeptidase regulatory domain-like"/>
    <property type="match status" value="1"/>
</dbReference>
<keyword evidence="3 8" id="KW-1134">Transmembrane beta strand</keyword>